<dbReference type="PANTHER" id="PTHR43674:SF2">
    <property type="entry name" value="BETA-UREIDOPROPIONASE"/>
    <property type="match status" value="1"/>
</dbReference>
<dbReference type="KEGG" id="rub:GBA63_16455"/>
<evidence type="ECO:0000313" key="4">
    <source>
        <dbReference type="EMBL" id="QIN84060.1"/>
    </source>
</evidence>
<dbReference type="Pfam" id="PF00795">
    <property type="entry name" value="CN_hydrolase"/>
    <property type="match status" value="1"/>
</dbReference>
<organism evidence="4 5">
    <name type="scientific">Rubrobacter tropicus</name>
    <dbReference type="NCBI Taxonomy" id="2653851"/>
    <lineage>
        <taxon>Bacteria</taxon>
        <taxon>Bacillati</taxon>
        <taxon>Actinomycetota</taxon>
        <taxon>Rubrobacteria</taxon>
        <taxon>Rubrobacterales</taxon>
        <taxon>Rubrobacteraceae</taxon>
        <taxon>Rubrobacter</taxon>
    </lineage>
</organism>
<feature type="compositionally biased region" description="Basic residues" evidence="2">
    <location>
        <begin position="73"/>
        <end position="83"/>
    </location>
</feature>
<evidence type="ECO:0000259" key="3">
    <source>
        <dbReference type="PROSITE" id="PS50263"/>
    </source>
</evidence>
<dbReference type="Gene3D" id="3.60.110.10">
    <property type="entry name" value="Carbon-nitrogen hydrolase"/>
    <property type="match status" value="1"/>
</dbReference>
<dbReference type="SUPFAM" id="SSF56317">
    <property type="entry name" value="Carbon-nitrogen hydrolase"/>
    <property type="match status" value="1"/>
</dbReference>
<feature type="domain" description="CN hydrolase" evidence="3">
    <location>
        <begin position="98"/>
        <end position="331"/>
    </location>
</feature>
<feature type="compositionally biased region" description="Basic and acidic residues" evidence="2">
    <location>
        <begin position="1"/>
        <end position="11"/>
    </location>
</feature>
<dbReference type="AlphaFoldDB" id="A0A6G8QC42"/>
<dbReference type="EMBL" id="CP045119">
    <property type="protein sequence ID" value="QIN84060.1"/>
    <property type="molecule type" value="Genomic_DNA"/>
</dbReference>
<feature type="compositionally biased region" description="Basic and acidic residues" evidence="2">
    <location>
        <begin position="84"/>
        <end position="93"/>
    </location>
</feature>
<keyword evidence="5" id="KW-1185">Reference proteome</keyword>
<keyword evidence="1 4" id="KW-0378">Hydrolase</keyword>
<feature type="region of interest" description="Disordered" evidence="2">
    <location>
        <begin position="1"/>
        <end position="93"/>
    </location>
</feature>
<reference evidence="4 5" key="1">
    <citation type="submission" date="2019-10" db="EMBL/GenBank/DDBJ databases">
        <title>Rubrobacter sp nov SCSIO 52090 isolated from a deep-sea sediment in the South China Sea.</title>
        <authorList>
            <person name="Chen R.W."/>
        </authorList>
    </citation>
    <scope>NUCLEOTIDE SEQUENCE [LARGE SCALE GENOMIC DNA]</scope>
    <source>
        <strain evidence="4 5">SCSIO 52909</strain>
    </source>
</reference>
<feature type="compositionally biased region" description="Basic and acidic residues" evidence="2">
    <location>
        <begin position="332"/>
        <end position="351"/>
    </location>
</feature>
<feature type="region of interest" description="Disordered" evidence="2">
    <location>
        <begin position="318"/>
        <end position="364"/>
    </location>
</feature>
<name>A0A6G8QC42_9ACTN</name>
<proteinExistence type="predicted"/>
<gene>
    <name evidence="4" type="ORF">GBA63_16455</name>
</gene>
<evidence type="ECO:0000313" key="5">
    <source>
        <dbReference type="Proteomes" id="UP000501452"/>
    </source>
</evidence>
<feature type="compositionally biased region" description="Basic residues" evidence="2">
    <location>
        <begin position="12"/>
        <end position="35"/>
    </location>
</feature>
<dbReference type="PROSITE" id="PS50263">
    <property type="entry name" value="CN_HYDROLASE"/>
    <property type="match status" value="1"/>
</dbReference>
<dbReference type="InterPro" id="IPR036526">
    <property type="entry name" value="C-N_Hydrolase_sf"/>
</dbReference>
<evidence type="ECO:0000256" key="1">
    <source>
        <dbReference type="ARBA" id="ARBA00022801"/>
    </source>
</evidence>
<dbReference type="GO" id="GO:0016811">
    <property type="term" value="F:hydrolase activity, acting on carbon-nitrogen (but not peptide) bonds, in linear amides"/>
    <property type="evidence" value="ECO:0007669"/>
    <property type="project" value="UniProtKB-ARBA"/>
</dbReference>
<dbReference type="InterPro" id="IPR003010">
    <property type="entry name" value="C-N_Hydrolase"/>
</dbReference>
<accession>A0A6G8QC42</accession>
<dbReference type="Proteomes" id="UP000501452">
    <property type="component" value="Chromosome"/>
</dbReference>
<protein>
    <submittedName>
        <fullName evidence="4">Carbon-nitrogen hydrolase</fullName>
    </submittedName>
</protein>
<evidence type="ECO:0000256" key="2">
    <source>
        <dbReference type="SAM" id="MobiDB-lite"/>
    </source>
</evidence>
<feature type="compositionally biased region" description="Low complexity" evidence="2">
    <location>
        <begin position="36"/>
        <end position="55"/>
    </location>
</feature>
<dbReference type="InterPro" id="IPR050345">
    <property type="entry name" value="Aliph_Amidase/BUP"/>
</dbReference>
<sequence length="364" mass="39712">MPRRTGRDRGHAGRGRYRPARPVRPGRRRKARARLQLRQQRTVGRLPEAGAALRLRPPPARPSRRTYRDARRGGRGARRPPPHRRPEDDHPARERFVTRLDAVLAQPTPKLRDVEGNVEKARGVLSRHAGADLVVFPELFLSGYTTRGVDGLSLDLDGPEVGEVARLARENGAAVIFGVPERVSGGVANSAVCVDRTGRVVGSYRKTHLFGDERGAFVAGDELMMVELDGIKTGLLICFDVEFPEVARSLALAGADLLVTISANMDPFGRDHDVFATARALENGLTHLYVNQVGPGEVFTFAGGTMAVSADGERLAQAGPSEGEVEVSLDLSARDEGKPEHLRPNYLEQRRPQLSVRTAGRTGE</sequence>
<dbReference type="PANTHER" id="PTHR43674">
    <property type="entry name" value="NITRILASE C965.09-RELATED"/>
    <property type="match status" value="1"/>
</dbReference>